<feature type="chain" id="PRO_5027204596" evidence="2">
    <location>
        <begin position="24"/>
        <end position="197"/>
    </location>
</feature>
<sequence>MLNQVTYISAGVLVLLCGSQTLAMDVDRGTCDANMTAIRDLDMKRYGGLWYPILSSLRYSKHTPKCLAISIDQDVRGKYVIKKSEIDQKSGNVVRRDVNVVSVDATDGKYSLELKTSPEGIDVYVLDTDYETFAIQHTCLEVDDIISLKWSVIMTRDRLPTSDIILKVRNSAKLSGIDLKKVVTIPQTGCRNYFTHI</sequence>
<dbReference type="InterPro" id="IPR000566">
    <property type="entry name" value="Lipocln_cytosolic_FA-bd_dom"/>
</dbReference>
<dbReference type="GO" id="GO:0005737">
    <property type="term" value="C:cytoplasm"/>
    <property type="evidence" value="ECO:0007669"/>
    <property type="project" value="TreeGrafter"/>
</dbReference>
<dbReference type="GeneID" id="111595868"/>
<evidence type="ECO:0000256" key="1">
    <source>
        <dbReference type="ARBA" id="ARBA00006889"/>
    </source>
</evidence>
<dbReference type="RefSeq" id="XP_023165552.1">
    <property type="nucleotide sequence ID" value="XM_023309784.2"/>
</dbReference>
<dbReference type="SUPFAM" id="SSF50814">
    <property type="entry name" value="Lipocalins"/>
    <property type="match status" value="1"/>
</dbReference>
<gene>
    <name evidence="5" type="primary">LOC111595868</name>
</gene>
<keyword evidence="4" id="KW-1185">Reference proteome</keyword>
<accession>A0A6J1LIJ2</accession>
<evidence type="ECO:0000259" key="3">
    <source>
        <dbReference type="Pfam" id="PF00061"/>
    </source>
</evidence>
<evidence type="ECO:0000256" key="2">
    <source>
        <dbReference type="PIRNR" id="PIRNR036893"/>
    </source>
</evidence>
<dbReference type="OrthoDB" id="565904at2759"/>
<comment type="similarity">
    <text evidence="1 2">Belongs to the calycin superfamily. Lipocalin family.</text>
</comment>
<dbReference type="PANTHER" id="PTHR10612">
    <property type="entry name" value="APOLIPOPROTEIN D"/>
    <property type="match status" value="1"/>
</dbReference>
<dbReference type="CDD" id="cd00301">
    <property type="entry name" value="lipocalin_FABP"/>
    <property type="match status" value="1"/>
</dbReference>
<keyword evidence="2" id="KW-0732">Signal</keyword>
<dbReference type="GO" id="GO:0006629">
    <property type="term" value="P:lipid metabolic process"/>
    <property type="evidence" value="ECO:0007669"/>
    <property type="project" value="TreeGrafter"/>
</dbReference>
<proteinExistence type="inferred from homology"/>
<dbReference type="InterPro" id="IPR022271">
    <property type="entry name" value="Lipocalin_ApoD"/>
</dbReference>
<dbReference type="Gene3D" id="2.40.128.20">
    <property type="match status" value="1"/>
</dbReference>
<dbReference type="AlphaFoldDB" id="A0A6J1LIJ2"/>
<protein>
    <submittedName>
        <fullName evidence="5">Lazarillo protein isoform X1</fullName>
    </submittedName>
</protein>
<organism evidence="4 5">
    <name type="scientific">Drosophila hydei</name>
    <name type="common">Fruit fly</name>
    <dbReference type="NCBI Taxonomy" id="7224"/>
    <lineage>
        <taxon>Eukaryota</taxon>
        <taxon>Metazoa</taxon>
        <taxon>Ecdysozoa</taxon>
        <taxon>Arthropoda</taxon>
        <taxon>Hexapoda</taxon>
        <taxon>Insecta</taxon>
        <taxon>Pterygota</taxon>
        <taxon>Neoptera</taxon>
        <taxon>Endopterygota</taxon>
        <taxon>Diptera</taxon>
        <taxon>Brachycera</taxon>
        <taxon>Muscomorpha</taxon>
        <taxon>Ephydroidea</taxon>
        <taxon>Drosophilidae</taxon>
        <taxon>Drosophila</taxon>
    </lineage>
</organism>
<dbReference type="Pfam" id="PF00061">
    <property type="entry name" value="Lipocalin"/>
    <property type="match status" value="1"/>
</dbReference>
<dbReference type="Proteomes" id="UP000504633">
    <property type="component" value="Unplaced"/>
</dbReference>
<dbReference type="PANTHER" id="PTHR10612:SF34">
    <property type="entry name" value="APOLIPOPROTEIN D"/>
    <property type="match status" value="1"/>
</dbReference>
<evidence type="ECO:0000313" key="5">
    <source>
        <dbReference type="RefSeq" id="XP_023165552.1"/>
    </source>
</evidence>
<name>A0A6J1LIJ2_DROHY</name>
<dbReference type="PIRSF" id="PIRSF036893">
    <property type="entry name" value="Lipocalin_ApoD"/>
    <property type="match status" value="1"/>
</dbReference>
<feature type="domain" description="Lipocalin/cytosolic fatty-acid binding" evidence="3">
    <location>
        <begin position="83"/>
        <end position="188"/>
    </location>
</feature>
<dbReference type="InterPro" id="IPR012674">
    <property type="entry name" value="Calycin"/>
</dbReference>
<feature type="signal peptide" evidence="2">
    <location>
        <begin position="1"/>
        <end position="23"/>
    </location>
</feature>
<evidence type="ECO:0000313" key="4">
    <source>
        <dbReference type="Proteomes" id="UP000504633"/>
    </source>
</evidence>
<dbReference type="KEGG" id="dhe:111595868"/>
<reference evidence="5" key="1">
    <citation type="submission" date="2025-08" db="UniProtKB">
        <authorList>
            <consortium name="RefSeq"/>
        </authorList>
    </citation>
    <scope>IDENTIFICATION</scope>
    <source>
        <strain evidence="5">15085-1641.00</strain>
        <tissue evidence="5">Whole body</tissue>
    </source>
</reference>
<dbReference type="GO" id="GO:0000302">
    <property type="term" value="P:response to reactive oxygen species"/>
    <property type="evidence" value="ECO:0007669"/>
    <property type="project" value="TreeGrafter"/>
</dbReference>